<feature type="region of interest" description="Disordered" evidence="1">
    <location>
        <begin position="69"/>
        <end position="132"/>
    </location>
</feature>
<protein>
    <submittedName>
        <fullName evidence="2">Uncharacterized protein</fullName>
    </submittedName>
</protein>
<feature type="compositionally biased region" description="Polar residues" evidence="1">
    <location>
        <begin position="200"/>
        <end position="209"/>
    </location>
</feature>
<feature type="compositionally biased region" description="Basic residues" evidence="1">
    <location>
        <begin position="210"/>
        <end position="220"/>
    </location>
</feature>
<dbReference type="AlphaFoldDB" id="A0A7S1ZXD3"/>
<feature type="region of interest" description="Disordered" evidence="1">
    <location>
        <begin position="147"/>
        <end position="220"/>
    </location>
</feature>
<feature type="compositionally biased region" description="Basic and acidic residues" evidence="1">
    <location>
        <begin position="70"/>
        <end position="88"/>
    </location>
</feature>
<feature type="compositionally biased region" description="Basic residues" evidence="1">
    <location>
        <begin position="168"/>
        <end position="178"/>
    </location>
</feature>
<name>A0A7S1ZXD3_9STRA</name>
<reference evidence="2" key="1">
    <citation type="submission" date="2021-01" db="EMBL/GenBank/DDBJ databases">
        <authorList>
            <person name="Corre E."/>
            <person name="Pelletier E."/>
            <person name="Niang G."/>
            <person name="Scheremetjew M."/>
            <person name="Finn R."/>
            <person name="Kale V."/>
            <person name="Holt S."/>
            <person name="Cochrane G."/>
            <person name="Meng A."/>
            <person name="Brown T."/>
            <person name="Cohen L."/>
        </authorList>
    </citation>
    <scope>NUCLEOTIDE SEQUENCE</scope>
    <source>
        <strain evidence="2">Pop2</strain>
    </source>
</reference>
<gene>
    <name evidence="2" type="ORF">DBRI1063_LOCUS22121</name>
</gene>
<feature type="compositionally biased region" description="Low complexity" evidence="1">
    <location>
        <begin position="115"/>
        <end position="126"/>
    </location>
</feature>
<evidence type="ECO:0000313" key="2">
    <source>
        <dbReference type="EMBL" id="CAD9351787.1"/>
    </source>
</evidence>
<organism evidence="2">
    <name type="scientific">Ditylum brightwellii</name>
    <dbReference type="NCBI Taxonomy" id="49249"/>
    <lineage>
        <taxon>Eukaryota</taxon>
        <taxon>Sar</taxon>
        <taxon>Stramenopiles</taxon>
        <taxon>Ochrophyta</taxon>
        <taxon>Bacillariophyta</taxon>
        <taxon>Mediophyceae</taxon>
        <taxon>Lithodesmiophycidae</taxon>
        <taxon>Lithodesmiales</taxon>
        <taxon>Lithodesmiaceae</taxon>
        <taxon>Ditylum</taxon>
    </lineage>
</organism>
<sequence>MNRRMSSALSGSGMFEASFGGLDLSEFDTGKKSKEPCASAQLMRIKAQEAQRSQMEAKQEAIMRENAALKAREEEERLQRKKDEEAMIERGTTLLLPPPTPPQNMCIREEDPFFSSLDSRGSSSGSDGKEFMSKGGIYTALVQMHGSDVGGGAKKREGGLSSSNSFQRHTKPQRRNALIKKAVGSNRRHKSLDNRGRRSLSMQGGNSKKTAVKKGKRSKY</sequence>
<accession>A0A7S1ZXD3</accession>
<proteinExistence type="predicted"/>
<dbReference type="EMBL" id="HBGN01034365">
    <property type="protein sequence ID" value="CAD9351787.1"/>
    <property type="molecule type" value="Transcribed_RNA"/>
</dbReference>
<evidence type="ECO:0000256" key="1">
    <source>
        <dbReference type="SAM" id="MobiDB-lite"/>
    </source>
</evidence>